<dbReference type="CDD" id="cd16987">
    <property type="entry name" value="ANTH_N_AP180_plant"/>
    <property type="match status" value="1"/>
</dbReference>
<feature type="region of interest" description="Disordered" evidence="9">
    <location>
        <begin position="335"/>
        <end position="375"/>
    </location>
</feature>
<evidence type="ECO:0000256" key="3">
    <source>
        <dbReference type="ARBA" id="ARBA00004600"/>
    </source>
</evidence>
<feature type="compositionally biased region" description="Polar residues" evidence="9">
    <location>
        <begin position="480"/>
        <end position="515"/>
    </location>
</feature>
<evidence type="ECO:0000256" key="9">
    <source>
        <dbReference type="SAM" id="MobiDB-lite"/>
    </source>
</evidence>
<sequence length="757" mass="83597">MSTMPSKLKKAIAAVKDQTSISLAKVSTNASSNLEVAVLKATTHEAVPIDDKYVCEILQLVSSNKIHAATCARVIGKRIGRTRNWVVALKSLMLVLRIFQDGDPYFPREVLHAMKRGAKILNLSSFRDHSNSSPWDFTSFVRTFALYLDERLECFLTGKLQRRYTYEGSTSTYTRSKSRGARNPNEPVRDMKPAMLLDKMSYWQRLLERAIATRPTGAAKTNNLVLISLYAIVQESFDLYKDISDGLALVLDSFFHLQYQNCVTAFQTCVKAVKQFEELSAFYSLCKSMGVGRSSEYPSVQVISEELIETLQEFLKDQSSFPCITKPTNRLAILSTTSSNDGTTSSQHSYGGQSDLSPTTDGFSDMTSEFGSQSTSLEDLITATETWTGPAISIDLETYSASERDDGFELQDTGSSRSLPVSASIADLISLDDWAGDEKEEQDHQQDQQEQKQKASLDPSESKNWELMLAETISSPSSSLRQPFSDNNTNTFNAFQEQSPPMDGNPSTAPTTPTNGWDLVLFETAAPAETNNFNAFQKKPPSTDENPSTTPTTPTNGWDLVLFEAAPAETNTFNAFQKQPPAMDENPSTTPTTPTNGWDLVLFDAAAAETNTFNTFLEQPPATQENPSTAPTTQTNGWDLVLFEVAASPPPQPTPPLQLPPPENHYNPFLLEPTELPEAPYEQSAMFSPTFHATPTFLAQNPNQTPFALQIENDPFGPAAESSGEQMLSSGTDQQNLLNEQQVWLQNQNKIIAKHLA</sequence>
<evidence type="ECO:0000313" key="12">
    <source>
        <dbReference type="Proteomes" id="UP001289374"/>
    </source>
</evidence>
<dbReference type="GO" id="GO:0005794">
    <property type="term" value="C:Golgi apparatus"/>
    <property type="evidence" value="ECO:0007669"/>
    <property type="project" value="UniProtKB-SubCell"/>
</dbReference>
<dbReference type="PANTHER" id="PTHR22951:SF75">
    <property type="entry name" value="CLATHRIN COAT ASSEMBLY PROTEIN AP180"/>
    <property type="match status" value="1"/>
</dbReference>
<feature type="compositionally biased region" description="Basic and acidic residues" evidence="9">
    <location>
        <begin position="441"/>
        <end position="461"/>
    </location>
</feature>
<accession>A0AAE1WQY0</accession>
<dbReference type="GO" id="GO:0005546">
    <property type="term" value="F:phosphatidylinositol-4,5-bisphosphate binding"/>
    <property type="evidence" value="ECO:0007669"/>
    <property type="project" value="TreeGrafter"/>
</dbReference>
<dbReference type="SUPFAM" id="SSF48464">
    <property type="entry name" value="ENTH/VHS domain"/>
    <property type="match status" value="1"/>
</dbReference>
<dbReference type="InterPro" id="IPR048050">
    <property type="entry name" value="ANTH_N_plant"/>
</dbReference>
<feature type="region of interest" description="Disordered" evidence="9">
    <location>
        <begin position="533"/>
        <end position="556"/>
    </location>
</feature>
<dbReference type="FunFam" id="1.20.58.150:FF:000005">
    <property type="entry name" value="putative clathrin assembly protein At2g25430"/>
    <property type="match status" value="1"/>
</dbReference>
<keyword evidence="5" id="KW-0333">Golgi apparatus</keyword>
<reference evidence="11" key="2">
    <citation type="journal article" date="2024" name="Plant">
        <title>Genomic evolution and insights into agronomic trait innovations of Sesamum species.</title>
        <authorList>
            <person name="Miao H."/>
            <person name="Wang L."/>
            <person name="Qu L."/>
            <person name="Liu H."/>
            <person name="Sun Y."/>
            <person name="Le M."/>
            <person name="Wang Q."/>
            <person name="Wei S."/>
            <person name="Zheng Y."/>
            <person name="Lin W."/>
            <person name="Duan Y."/>
            <person name="Cao H."/>
            <person name="Xiong S."/>
            <person name="Wang X."/>
            <person name="Wei L."/>
            <person name="Li C."/>
            <person name="Ma Q."/>
            <person name="Ju M."/>
            <person name="Zhao R."/>
            <person name="Li G."/>
            <person name="Mu C."/>
            <person name="Tian Q."/>
            <person name="Mei H."/>
            <person name="Zhang T."/>
            <person name="Gao T."/>
            <person name="Zhang H."/>
        </authorList>
    </citation>
    <scope>NUCLEOTIDE SEQUENCE</scope>
    <source>
        <strain evidence="11">K16</strain>
    </source>
</reference>
<evidence type="ECO:0000256" key="8">
    <source>
        <dbReference type="ARBA" id="ARBA00023329"/>
    </source>
</evidence>
<dbReference type="Gene3D" id="1.20.58.150">
    <property type="entry name" value="ANTH domain"/>
    <property type="match status" value="1"/>
</dbReference>
<gene>
    <name evidence="11" type="ORF">Sango_1268400</name>
</gene>
<comment type="caution">
    <text evidence="11">The sequence shown here is derived from an EMBL/GenBank/DDBJ whole genome shotgun (WGS) entry which is preliminary data.</text>
</comment>
<evidence type="ECO:0000256" key="2">
    <source>
        <dbReference type="ARBA" id="ARBA00004555"/>
    </source>
</evidence>
<feature type="region of interest" description="Disordered" evidence="9">
    <location>
        <begin position="437"/>
        <end position="461"/>
    </location>
</feature>
<evidence type="ECO:0000313" key="11">
    <source>
        <dbReference type="EMBL" id="KAK4397929.1"/>
    </source>
</evidence>
<dbReference type="PANTHER" id="PTHR22951">
    <property type="entry name" value="CLATHRIN ASSEMBLY PROTEIN"/>
    <property type="match status" value="1"/>
</dbReference>
<protein>
    <submittedName>
        <fullName evidence="11">Clathrin coat assembly protein</fullName>
    </submittedName>
</protein>
<comment type="subcellular location">
    <subcellularLocation>
        <location evidence="1">Cytoplasmic vesicle</location>
        <location evidence="1">Clathrin-coated vesicle</location>
    </subcellularLocation>
    <subcellularLocation>
        <location evidence="2">Golgi apparatus</location>
    </subcellularLocation>
    <subcellularLocation>
        <location evidence="3">Membrane</location>
        <location evidence="3">Clathrin-coated pit</location>
    </subcellularLocation>
</comment>
<dbReference type="InterPro" id="IPR011417">
    <property type="entry name" value="ANTH_dom"/>
</dbReference>
<keyword evidence="6" id="KW-0472">Membrane</keyword>
<dbReference type="Pfam" id="PF07651">
    <property type="entry name" value="ANTH"/>
    <property type="match status" value="1"/>
</dbReference>
<dbReference type="SMART" id="SM00273">
    <property type="entry name" value="ENTH"/>
    <property type="match status" value="1"/>
</dbReference>
<reference evidence="11" key="1">
    <citation type="submission" date="2020-06" db="EMBL/GenBank/DDBJ databases">
        <authorList>
            <person name="Li T."/>
            <person name="Hu X."/>
            <person name="Zhang T."/>
            <person name="Song X."/>
            <person name="Zhang H."/>
            <person name="Dai N."/>
            <person name="Sheng W."/>
            <person name="Hou X."/>
            <person name="Wei L."/>
        </authorList>
    </citation>
    <scope>NUCLEOTIDE SEQUENCE</scope>
    <source>
        <strain evidence="11">K16</strain>
        <tissue evidence="11">Leaf</tissue>
    </source>
</reference>
<dbReference type="GO" id="GO:0030136">
    <property type="term" value="C:clathrin-coated vesicle"/>
    <property type="evidence" value="ECO:0007669"/>
    <property type="project" value="UniProtKB-SubCell"/>
</dbReference>
<feature type="domain" description="ENTH" evidence="10">
    <location>
        <begin position="26"/>
        <end position="162"/>
    </location>
</feature>
<dbReference type="GO" id="GO:0032050">
    <property type="term" value="F:clathrin heavy chain binding"/>
    <property type="evidence" value="ECO:0007669"/>
    <property type="project" value="TreeGrafter"/>
</dbReference>
<keyword evidence="7" id="KW-0168">Coated pit</keyword>
<dbReference type="Gene3D" id="1.25.40.90">
    <property type="match status" value="1"/>
</dbReference>
<evidence type="ECO:0000256" key="7">
    <source>
        <dbReference type="ARBA" id="ARBA00023176"/>
    </source>
</evidence>
<keyword evidence="4" id="KW-0254">Endocytosis</keyword>
<dbReference type="GO" id="GO:0000149">
    <property type="term" value="F:SNARE binding"/>
    <property type="evidence" value="ECO:0007669"/>
    <property type="project" value="TreeGrafter"/>
</dbReference>
<dbReference type="FunFam" id="1.25.40.90:FF:000019">
    <property type="entry name" value="Clathrin coat assembly protein"/>
    <property type="match status" value="1"/>
</dbReference>
<evidence type="ECO:0000259" key="10">
    <source>
        <dbReference type="PROSITE" id="PS50942"/>
    </source>
</evidence>
<feature type="compositionally biased region" description="Low complexity" evidence="9">
    <location>
        <begin position="543"/>
        <end position="556"/>
    </location>
</feature>
<dbReference type="AlphaFoldDB" id="A0AAE1WQY0"/>
<keyword evidence="8" id="KW-0968">Cytoplasmic vesicle</keyword>
<evidence type="ECO:0000256" key="6">
    <source>
        <dbReference type="ARBA" id="ARBA00023136"/>
    </source>
</evidence>
<feature type="compositionally biased region" description="Polar residues" evidence="9">
    <location>
        <begin position="347"/>
        <end position="375"/>
    </location>
</feature>
<feature type="compositionally biased region" description="Low complexity" evidence="9">
    <location>
        <begin position="335"/>
        <end position="346"/>
    </location>
</feature>
<dbReference type="GO" id="GO:0048268">
    <property type="term" value="P:clathrin coat assembly"/>
    <property type="evidence" value="ECO:0007669"/>
    <property type="project" value="InterPro"/>
</dbReference>
<dbReference type="EMBL" id="JACGWL010000007">
    <property type="protein sequence ID" value="KAK4397929.1"/>
    <property type="molecule type" value="Genomic_DNA"/>
</dbReference>
<name>A0AAE1WQY0_9LAMI</name>
<dbReference type="InterPro" id="IPR013809">
    <property type="entry name" value="ENTH"/>
</dbReference>
<dbReference type="PROSITE" id="PS50942">
    <property type="entry name" value="ENTH"/>
    <property type="match status" value="1"/>
</dbReference>
<evidence type="ECO:0000256" key="4">
    <source>
        <dbReference type="ARBA" id="ARBA00022583"/>
    </source>
</evidence>
<dbReference type="GO" id="GO:0072583">
    <property type="term" value="P:clathrin-dependent endocytosis"/>
    <property type="evidence" value="ECO:0007669"/>
    <property type="project" value="InterPro"/>
</dbReference>
<dbReference type="GO" id="GO:0005545">
    <property type="term" value="F:1-phosphatidylinositol binding"/>
    <property type="evidence" value="ECO:0007669"/>
    <property type="project" value="InterPro"/>
</dbReference>
<evidence type="ECO:0000256" key="5">
    <source>
        <dbReference type="ARBA" id="ARBA00023034"/>
    </source>
</evidence>
<organism evidence="11 12">
    <name type="scientific">Sesamum angolense</name>
    <dbReference type="NCBI Taxonomy" id="2727404"/>
    <lineage>
        <taxon>Eukaryota</taxon>
        <taxon>Viridiplantae</taxon>
        <taxon>Streptophyta</taxon>
        <taxon>Embryophyta</taxon>
        <taxon>Tracheophyta</taxon>
        <taxon>Spermatophyta</taxon>
        <taxon>Magnoliopsida</taxon>
        <taxon>eudicotyledons</taxon>
        <taxon>Gunneridae</taxon>
        <taxon>Pentapetalae</taxon>
        <taxon>asterids</taxon>
        <taxon>lamiids</taxon>
        <taxon>Lamiales</taxon>
        <taxon>Pedaliaceae</taxon>
        <taxon>Sesamum</taxon>
    </lineage>
</organism>
<feature type="region of interest" description="Disordered" evidence="9">
    <location>
        <begin position="474"/>
        <end position="516"/>
    </location>
</feature>
<dbReference type="InterPro" id="IPR008942">
    <property type="entry name" value="ENTH_VHS"/>
</dbReference>
<keyword evidence="12" id="KW-1185">Reference proteome</keyword>
<proteinExistence type="predicted"/>
<evidence type="ECO:0000256" key="1">
    <source>
        <dbReference type="ARBA" id="ARBA00004132"/>
    </source>
</evidence>
<dbReference type="InterPro" id="IPR014712">
    <property type="entry name" value="ANTH_dom_sf"/>
</dbReference>
<dbReference type="Proteomes" id="UP001289374">
    <property type="component" value="Unassembled WGS sequence"/>
</dbReference>
<dbReference type="SUPFAM" id="SSF89009">
    <property type="entry name" value="GAT-like domain"/>
    <property type="match status" value="1"/>
</dbReference>
<dbReference type="GO" id="GO:0005905">
    <property type="term" value="C:clathrin-coated pit"/>
    <property type="evidence" value="ECO:0007669"/>
    <property type="project" value="UniProtKB-SubCell"/>
</dbReference>
<dbReference type="InterPro" id="IPR045192">
    <property type="entry name" value="AP180-like"/>
</dbReference>
<dbReference type="GO" id="GO:0006900">
    <property type="term" value="P:vesicle budding from membrane"/>
    <property type="evidence" value="ECO:0007669"/>
    <property type="project" value="TreeGrafter"/>
</dbReference>